<feature type="compositionally biased region" description="Polar residues" evidence="1">
    <location>
        <begin position="436"/>
        <end position="445"/>
    </location>
</feature>
<evidence type="ECO:0000256" key="1">
    <source>
        <dbReference type="SAM" id="MobiDB-lite"/>
    </source>
</evidence>
<dbReference type="GO" id="GO:0005778">
    <property type="term" value="C:peroxisomal membrane"/>
    <property type="evidence" value="ECO:0007669"/>
    <property type="project" value="TreeGrafter"/>
</dbReference>
<dbReference type="GO" id="GO:0005164">
    <property type="term" value="F:tumor necrosis factor receptor binding"/>
    <property type="evidence" value="ECO:0007669"/>
    <property type="project" value="TreeGrafter"/>
</dbReference>
<dbReference type="GO" id="GO:0061630">
    <property type="term" value="F:ubiquitin protein ligase activity"/>
    <property type="evidence" value="ECO:0007669"/>
    <property type="project" value="TreeGrafter"/>
</dbReference>
<reference evidence="3" key="1">
    <citation type="journal article" date="2023" name="Insect Mol. Biol.">
        <title>Genome sequencing provides insights into the evolution of gene families encoding plant cell wall-degrading enzymes in longhorned beetles.</title>
        <authorList>
            <person name="Shin N.R."/>
            <person name="Okamura Y."/>
            <person name="Kirsch R."/>
            <person name="Pauchet Y."/>
        </authorList>
    </citation>
    <scope>NUCLEOTIDE SEQUENCE</scope>
    <source>
        <strain evidence="3">RBIC_L_NR</strain>
    </source>
</reference>
<evidence type="ECO:0000259" key="2">
    <source>
        <dbReference type="PROSITE" id="PS50144"/>
    </source>
</evidence>
<dbReference type="GO" id="GO:0031625">
    <property type="term" value="F:ubiquitin protein ligase binding"/>
    <property type="evidence" value="ECO:0007669"/>
    <property type="project" value="TreeGrafter"/>
</dbReference>
<dbReference type="EMBL" id="JANEYF010005793">
    <property type="protein sequence ID" value="KAJ8926740.1"/>
    <property type="molecule type" value="Genomic_DNA"/>
</dbReference>
<dbReference type="Gene3D" id="2.60.210.10">
    <property type="entry name" value="Apoptosis, Tumor Necrosis Factor Receptor Associated Protein 2, Chain A"/>
    <property type="match status" value="1"/>
</dbReference>
<evidence type="ECO:0000313" key="3">
    <source>
        <dbReference type="EMBL" id="KAJ8926740.1"/>
    </source>
</evidence>
<feature type="region of interest" description="Disordered" evidence="1">
    <location>
        <begin position="405"/>
        <end position="464"/>
    </location>
</feature>
<feature type="compositionally biased region" description="Polar residues" evidence="1">
    <location>
        <begin position="452"/>
        <end position="464"/>
    </location>
</feature>
<dbReference type="GO" id="GO:0051865">
    <property type="term" value="P:protein autoubiquitination"/>
    <property type="evidence" value="ECO:0007669"/>
    <property type="project" value="TreeGrafter"/>
</dbReference>
<dbReference type="Proteomes" id="UP001162156">
    <property type="component" value="Unassembled WGS sequence"/>
</dbReference>
<feature type="compositionally biased region" description="Low complexity" evidence="1">
    <location>
        <begin position="320"/>
        <end position="335"/>
    </location>
</feature>
<dbReference type="GO" id="GO:0016235">
    <property type="term" value="C:aggresome"/>
    <property type="evidence" value="ECO:0007669"/>
    <property type="project" value="TreeGrafter"/>
</dbReference>
<dbReference type="InterPro" id="IPR002083">
    <property type="entry name" value="MATH/TRAF_dom"/>
</dbReference>
<organism evidence="3 4">
    <name type="scientific">Rhamnusium bicolor</name>
    <dbReference type="NCBI Taxonomy" id="1586634"/>
    <lineage>
        <taxon>Eukaryota</taxon>
        <taxon>Metazoa</taxon>
        <taxon>Ecdysozoa</taxon>
        <taxon>Arthropoda</taxon>
        <taxon>Hexapoda</taxon>
        <taxon>Insecta</taxon>
        <taxon>Pterygota</taxon>
        <taxon>Neoptera</taxon>
        <taxon>Endopterygota</taxon>
        <taxon>Coleoptera</taxon>
        <taxon>Polyphaga</taxon>
        <taxon>Cucujiformia</taxon>
        <taxon>Chrysomeloidea</taxon>
        <taxon>Cerambycidae</taxon>
        <taxon>Lepturinae</taxon>
        <taxon>Rhagiini</taxon>
        <taxon>Rhamnusium</taxon>
    </lineage>
</organism>
<dbReference type="GO" id="GO:0006513">
    <property type="term" value="P:protein monoubiquitination"/>
    <property type="evidence" value="ECO:0007669"/>
    <property type="project" value="TreeGrafter"/>
</dbReference>
<dbReference type="AlphaFoldDB" id="A0AAV8WIY0"/>
<comment type="caution">
    <text evidence="3">The sequence shown here is derived from an EMBL/GenBank/DDBJ whole genome shotgun (WGS) entry which is preliminary data.</text>
</comment>
<dbReference type="SMART" id="SM00061">
    <property type="entry name" value="MATH"/>
    <property type="match status" value="1"/>
</dbReference>
<protein>
    <recommendedName>
        <fullName evidence="2">MATH domain-containing protein</fullName>
    </recommendedName>
</protein>
<dbReference type="CDD" id="cd03773">
    <property type="entry name" value="MATH_TRIM37"/>
    <property type="match status" value="1"/>
</dbReference>
<dbReference type="GO" id="GO:0070842">
    <property type="term" value="P:aggresome assembly"/>
    <property type="evidence" value="ECO:0007669"/>
    <property type="project" value="TreeGrafter"/>
</dbReference>
<evidence type="ECO:0000313" key="4">
    <source>
        <dbReference type="Proteomes" id="UP001162156"/>
    </source>
</evidence>
<sequence length="464" mass="51633">MVDSLKMLSITSSVFLTLKHFHYNTDKRSNNYQLEFFTSSQNKNYDSPENLFKIIFFFCSEIVPSYDSSTFIMHSFSQLKRKSDPVYSTPLHCNGLCWRLKVYPDGNGVVRGNYLSVFLELSAGYPETSKYEYRVEMIHQASRDTSKNIVREFASDFEVGECWGYNRFFRLDLLASEGYLNETLDTLVLRYQVRAPTFYQRCRDQQWYINQLQTVQHQYISQIKESKELLAAELSRNAVTSTSTNQQGDVTIYNISTIVNNDVGTNPIPSASLSNVAERSYSCNLNSHTKNLTTSSGCCTSIVQTKNVSTDECPFNSKVSSINNSASSSSSASSIQTQVTGKKSHENSSSHSGEDNHQMLGLGISISSPNLLNSAVSLMLTSSSSESDLSEPEHLIAYEISEVNPARTEENSNDENDVETMSGHGDCGNISCDSCECQNPESGNSVAEKDNTPSPTMETSVPSV</sequence>
<dbReference type="InterPro" id="IPR053003">
    <property type="entry name" value="TRIM_RBCC_E3_ubiq-ligases"/>
</dbReference>
<dbReference type="PROSITE" id="PS50144">
    <property type="entry name" value="MATH"/>
    <property type="match status" value="1"/>
</dbReference>
<gene>
    <name evidence="3" type="ORF">NQ314_020857</name>
</gene>
<feature type="compositionally biased region" description="Basic and acidic residues" evidence="1">
    <location>
        <begin position="343"/>
        <end position="357"/>
    </location>
</feature>
<accession>A0AAV8WIY0</accession>
<keyword evidence="4" id="KW-1185">Reference proteome</keyword>
<dbReference type="SUPFAM" id="SSF49599">
    <property type="entry name" value="TRAF domain-like"/>
    <property type="match status" value="1"/>
</dbReference>
<dbReference type="Pfam" id="PF22486">
    <property type="entry name" value="MATH_2"/>
    <property type="match status" value="1"/>
</dbReference>
<dbReference type="PANTHER" id="PTHR36754">
    <property type="entry name" value="E3 UBIQUITIN-PROTEIN LIGASE TRIM37"/>
    <property type="match status" value="1"/>
</dbReference>
<proteinExistence type="predicted"/>
<name>A0AAV8WIY0_9CUCU</name>
<dbReference type="InterPro" id="IPR008974">
    <property type="entry name" value="TRAF-like"/>
</dbReference>
<feature type="region of interest" description="Disordered" evidence="1">
    <location>
        <begin position="320"/>
        <end position="361"/>
    </location>
</feature>
<feature type="domain" description="MATH" evidence="2">
    <location>
        <begin position="66"/>
        <end position="193"/>
    </location>
</feature>
<dbReference type="PANTHER" id="PTHR36754:SF2">
    <property type="entry name" value="E3 UBIQUITIN-PROTEIN LIGASE TRIM37"/>
    <property type="match status" value="1"/>
</dbReference>
<dbReference type="InterPro" id="IPR037299">
    <property type="entry name" value="TRIM37_MATH"/>
</dbReference>